<sequence>MASRPRCAAVQKANTAVTDMVDSDNHTGSRTRRTMSFRSSLADPTPNDTKGSKAQSMLPDDQKPRSDSASTPDGAQPSTPLRKTSHKKAPQPAMIFKDLPEGVLPGTETRAAPAIVRR</sequence>
<feature type="compositionally biased region" description="Polar residues" evidence="1">
    <location>
        <begin position="67"/>
        <end position="82"/>
    </location>
</feature>
<dbReference type="EMBL" id="CAUWAG010000003">
    <property type="protein sequence ID" value="CAJ2500341.1"/>
    <property type="molecule type" value="Genomic_DNA"/>
</dbReference>
<feature type="compositionally biased region" description="Polar residues" evidence="1">
    <location>
        <begin position="46"/>
        <end position="55"/>
    </location>
</feature>
<name>A0AAI8YD16_9PEZI</name>
<organism evidence="2 3">
    <name type="scientific">Anthostomella pinea</name>
    <dbReference type="NCBI Taxonomy" id="933095"/>
    <lineage>
        <taxon>Eukaryota</taxon>
        <taxon>Fungi</taxon>
        <taxon>Dikarya</taxon>
        <taxon>Ascomycota</taxon>
        <taxon>Pezizomycotina</taxon>
        <taxon>Sordariomycetes</taxon>
        <taxon>Xylariomycetidae</taxon>
        <taxon>Xylariales</taxon>
        <taxon>Xylariaceae</taxon>
        <taxon>Anthostomella</taxon>
    </lineage>
</organism>
<gene>
    <name evidence="2" type="ORF">KHLLAP_LOCUS809</name>
</gene>
<reference evidence="2" key="1">
    <citation type="submission" date="2023-10" db="EMBL/GenBank/DDBJ databases">
        <authorList>
            <person name="Hackl T."/>
        </authorList>
    </citation>
    <scope>NUCLEOTIDE SEQUENCE</scope>
</reference>
<protein>
    <submittedName>
        <fullName evidence="2">Uu.00g031940.m01.CDS01</fullName>
    </submittedName>
</protein>
<evidence type="ECO:0000313" key="2">
    <source>
        <dbReference type="EMBL" id="CAJ2500341.1"/>
    </source>
</evidence>
<comment type="caution">
    <text evidence="2">The sequence shown here is derived from an EMBL/GenBank/DDBJ whole genome shotgun (WGS) entry which is preliminary data.</text>
</comment>
<dbReference type="Proteomes" id="UP001295740">
    <property type="component" value="Unassembled WGS sequence"/>
</dbReference>
<accession>A0AAI8YD16</accession>
<evidence type="ECO:0000313" key="3">
    <source>
        <dbReference type="Proteomes" id="UP001295740"/>
    </source>
</evidence>
<feature type="region of interest" description="Disordered" evidence="1">
    <location>
        <begin position="1"/>
        <end position="118"/>
    </location>
</feature>
<keyword evidence="3" id="KW-1185">Reference proteome</keyword>
<dbReference type="AlphaFoldDB" id="A0AAI8YD16"/>
<evidence type="ECO:0000256" key="1">
    <source>
        <dbReference type="SAM" id="MobiDB-lite"/>
    </source>
</evidence>
<proteinExistence type="predicted"/>